<dbReference type="SUPFAM" id="SSF103473">
    <property type="entry name" value="MFS general substrate transporter"/>
    <property type="match status" value="1"/>
</dbReference>
<dbReference type="Pfam" id="PF07690">
    <property type="entry name" value="MFS_1"/>
    <property type="match status" value="1"/>
</dbReference>
<dbReference type="PROSITE" id="PS50850">
    <property type="entry name" value="MFS"/>
    <property type="match status" value="1"/>
</dbReference>
<feature type="transmembrane region" description="Helical" evidence="6">
    <location>
        <begin position="283"/>
        <end position="302"/>
    </location>
</feature>
<feature type="transmembrane region" description="Helical" evidence="6">
    <location>
        <begin position="26"/>
        <end position="49"/>
    </location>
</feature>
<dbReference type="PANTHER" id="PTHR11360">
    <property type="entry name" value="MONOCARBOXYLATE TRANSPORTER"/>
    <property type="match status" value="1"/>
</dbReference>
<evidence type="ECO:0000259" key="7">
    <source>
        <dbReference type="PROSITE" id="PS50850"/>
    </source>
</evidence>
<feature type="transmembrane region" description="Helical" evidence="6">
    <location>
        <begin position="182"/>
        <end position="201"/>
    </location>
</feature>
<dbReference type="PANTHER" id="PTHR11360:SF284">
    <property type="entry name" value="EG:103B4.3 PROTEIN-RELATED"/>
    <property type="match status" value="1"/>
</dbReference>
<proteinExistence type="predicted"/>
<feature type="transmembrane region" description="Helical" evidence="6">
    <location>
        <begin position="152"/>
        <end position="170"/>
    </location>
</feature>
<dbReference type="InterPro" id="IPR011701">
    <property type="entry name" value="MFS"/>
</dbReference>
<feature type="transmembrane region" description="Helical" evidence="6">
    <location>
        <begin position="222"/>
        <end position="245"/>
    </location>
</feature>
<keyword evidence="4 6" id="KW-0472">Membrane</keyword>
<evidence type="ECO:0000256" key="6">
    <source>
        <dbReference type="SAM" id="Phobius"/>
    </source>
</evidence>
<protein>
    <submittedName>
        <fullName evidence="8">MFS transporter</fullName>
    </submittedName>
</protein>
<comment type="caution">
    <text evidence="8">The sequence shown here is derived from an EMBL/GenBank/DDBJ whole genome shotgun (WGS) entry which is preliminary data.</text>
</comment>
<evidence type="ECO:0000313" key="8">
    <source>
        <dbReference type="EMBL" id="MFD0901893.1"/>
    </source>
</evidence>
<keyword evidence="3 6" id="KW-1133">Transmembrane helix</keyword>
<dbReference type="EMBL" id="JBHTJA010000027">
    <property type="protein sequence ID" value="MFD0901893.1"/>
    <property type="molecule type" value="Genomic_DNA"/>
</dbReference>
<evidence type="ECO:0000313" key="9">
    <source>
        <dbReference type="Proteomes" id="UP001596972"/>
    </source>
</evidence>
<feature type="region of interest" description="Disordered" evidence="5">
    <location>
        <begin position="1"/>
        <end position="21"/>
    </location>
</feature>
<evidence type="ECO:0000256" key="1">
    <source>
        <dbReference type="ARBA" id="ARBA00004651"/>
    </source>
</evidence>
<dbReference type="InterPro" id="IPR050327">
    <property type="entry name" value="Proton-linked_MCT"/>
</dbReference>
<feature type="transmembrane region" description="Helical" evidence="6">
    <location>
        <begin position="342"/>
        <end position="367"/>
    </location>
</feature>
<dbReference type="Gene3D" id="1.20.1250.20">
    <property type="entry name" value="MFS general substrate transporter like domains"/>
    <property type="match status" value="1"/>
</dbReference>
<evidence type="ECO:0000256" key="4">
    <source>
        <dbReference type="ARBA" id="ARBA00023136"/>
    </source>
</evidence>
<gene>
    <name evidence="8" type="ORF">ACFQ11_15945</name>
</gene>
<comment type="subcellular location">
    <subcellularLocation>
        <location evidence="1">Cell membrane</location>
        <topology evidence="1">Multi-pass membrane protein</topology>
    </subcellularLocation>
</comment>
<feature type="transmembrane region" description="Helical" evidence="6">
    <location>
        <begin position="308"/>
        <end position="330"/>
    </location>
</feature>
<accession>A0ABW3ENI5</accession>
<feature type="domain" description="Major facilitator superfamily (MFS) profile" evidence="7">
    <location>
        <begin position="25"/>
        <end position="394"/>
    </location>
</feature>
<dbReference type="RefSeq" id="WP_378299131.1">
    <property type="nucleotide sequence ID" value="NZ_JBHTJA010000027.1"/>
</dbReference>
<evidence type="ECO:0000256" key="5">
    <source>
        <dbReference type="SAM" id="MobiDB-lite"/>
    </source>
</evidence>
<name>A0ABW3ENI5_9ACTN</name>
<feature type="transmembrane region" description="Helical" evidence="6">
    <location>
        <begin position="91"/>
        <end position="110"/>
    </location>
</feature>
<dbReference type="InterPro" id="IPR036259">
    <property type="entry name" value="MFS_trans_sf"/>
</dbReference>
<sequence length="406" mass="42064">MTTELNMNEPKADPGPVRARRSGDRAAWSGLAAMTVSFGLNFSAGVFFAPAAAAYGMDVTALAVAAALSTALTGLLQPVIGILLDRIGARAVLLAGLLFMAACYLALAVVQETWQFVMVYLVLGGIGFAASSSLALTTLIGRIRGERAGPSLARASTGINLGQLLVPWAATVLFEPAGVRATYALLGAAGLAVTAVLAAVLPRDRFQASAAGRERLRGRTRILISFGLHSATLYVMVLLLPKHAVELGWSAADAGRLVAVAAVAAGISSAVSARLLRRHRPETLLRTMHAVRAVSLGLAAVVSEGPALVAVAVLFGVASFPVIPLTMAVVSRGLDRSRMGRTLAPAWLVHQLSAAAGLVVATALHAVSGDYRPFFALALLLSTTAVVLVSPGRREPVPTTRQEQTT</sequence>
<feature type="transmembrane region" description="Helical" evidence="6">
    <location>
        <begin position="116"/>
        <end position="140"/>
    </location>
</feature>
<dbReference type="Proteomes" id="UP001596972">
    <property type="component" value="Unassembled WGS sequence"/>
</dbReference>
<feature type="transmembrane region" description="Helical" evidence="6">
    <location>
        <begin position="373"/>
        <end position="392"/>
    </location>
</feature>
<evidence type="ECO:0000256" key="2">
    <source>
        <dbReference type="ARBA" id="ARBA00022692"/>
    </source>
</evidence>
<keyword evidence="9" id="KW-1185">Reference proteome</keyword>
<reference evidence="9" key="1">
    <citation type="journal article" date="2019" name="Int. J. Syst. Evol. Microbiol.">
        <title>The Global Catalogue of Microorganisms (GCM) 10K type strain sequencing project: providing services to taxonomists for standard genome sequencing and annotation.</title>
        <authorList>
            <consortium name="The Broad Institute Genomics Platform"/>
            <consortium name="The Broad Institute Genome Sequencing Center for Infectious Disease"/>
            <person name="Wu L."/>
            <person name="Ma J."/>
        </authorList>
    </citation>
    <scope>NUCLEOTIDE SEQUENCE [LARGE SCALE GENOMIC DNA]</scope>
    <source>
        <strain evidence="9">JCM 31202</strain>
    </source>
</reference>
<evidence type="ECO:0000256" key="3">
    <source>
        <dbReference type="ARBA" id="ARBA00022989"/>
    </source>
</evidence>
<feature type="transmembrane region" description="Helical" evidence="6">
    <location>
        <begin position="257"/>
        <end position="276"/>
    </location>
</feature>
<feature type="transmembrane region" description="Helical" evidence="6">
    <location>
        <begin position="61"/>
        <end position="84"/>
    </location>
</feature>
<keyword evidence="2 6" id="KW-0812">Transmembrane</keyword>
<organism evidence="8 9">
    <name type="scientific">Actinomadura sediminis</name>
    <dbReference type="NCBI Taxonomy" id="1038904"/>
    <lineage>
        <taxon>Bacteria</taxon>
        <taxon>Bacillati</taxon>
        <taxon>Actinomycetota</taxon>
        <taxon>Actinomycetes</taxon>
        <taxon>Streptosporangiales</taxon>
        <taxon>Thermomonosporaceae</taxon>
        <taxon>Actinomadura</taxon>
    </lineage>
</organism>
<dbReference type="InterPro" id="IPR020846">
    <property type="entry name" value="MFS_dom"/>
</dbReference>